<dbReference type="PANTHER" id="PTHR11177">
    <property type="entry name" value="CHITINASE"/>
    <property type="match status" value="1"/>
</dbReference>
<dbReference type="PROSITE" id="PS01095">
    <property type="entry name" value="GH18_1"/>
    <property type="match status" value="1"/>
</dbReference>
<dbReference type="PANTHER" id="PTHR11177:SF317">
    <property type="entry name" value="CHITINASE 12-RELATED"/>
    <property type="match status" value="1"/>
</dbReference>
<keyword evidence="8" id="KW-0732">Signal</keyword>
<sequence length="439" mass="46468">MNTHRLKRWTLAAALAAALPAGAIAGATTAGGAPEIVGYYPGWKSDAFPVTAANVDAGRLTMALYAFLDVCWNGKHGNPEPSVNDVAPCQDAAGEAQAANGALVFRDAARDGANLRALVAMKRQHPNFKVVVSVGGWDWSNQFSNVADSAEARASFVASSVKLMRRFGLDGVDIDWEYPTEAGVPCVAGAVCARPADKRNFITLARELRVAFDVAGKQDRKHYSITIAAGGNANYVNDGAAGGGWIAELAQSLDWINIMAYDYHMPWEKRSGHHAALLADPADPVTADGFYAAGSVQRYLRAGVAAQQLVMGVPFYGYGWKGCAPGAAGDGQYQDCAGGAGGGVDGGHAYGFGQLLKLGYLTAGHEGGQGFKRHWNGAARAPYLYRAADGIWITYEDPASLKEKARYVKAQGLRGAMFWELSADGGQQMLRALSAAMRK</sequence>
<keyword evidence="4" id="KW-0146">Chitin degradation</keyword>
<evidence type="ECO:0000256" key="8">
    <source>
        <dbReference type="SAM" id="SignalP"/>
    </source>
</evidence>
<protein>
    <recommendedName>
        <fullName evidence="2">chitinase</fullName>
        <ecNumber evidence="2">3.2.1.14</ecNumber>
    </recommendedName>
</protein>
<feature type="domain" description="GH18" evidence="9">
    <location>
        <begin position="34"/>
        <end position="439"/>
    </location>
</feature>
<dbReference type="AlphaFoldDB" id="A0A845GRL9"/>
<dbReference type="InterPro" id="IPR050314">
    <property type="entry name" value="Glycosyl_Hydrlase_18"/>
</dbReference>
<dbReference type="GO" id="GO:0006032">
    <property type="term" value="P:chitin catabolic process"/>
    <property type="evidence" value="ECO:0007669"/>
    <property type="project" value="UniProtKB-KW"/>
</dbReference>
<proteinExistence type="inferred from homology"/>
<dbReference type="InterPro" id="IPR029070">
    <property type="entry name" value="Chitinase_insertion_sf"/>
</dbReference>
<evidence type="ECO:0000313" key="10">
    <source>
        <dbReference type="EMBL" id="MYM95327.1"/>
    </source>
</evidence>
<comment type="similarity">
    <text evidence="7">Belongs to the glycosyl hydrolase 18 family.</text>
</comment>
<evidence type="ECO:0000256" key="6">
    <source>
        <dbReference type="RuleBase" id="RU000489"/>
    </source>
</evidence>
<comment type="caution">
    <text evidence="10">The sequence shown here is derived from an EMBL/GenBank/DDBJ whole genome shotgun (WGS) entry which is preliminary data.</text>
</comment>
<organism evidence="10 11">
    <name type="scientific">Duganella vulcania</name>
    <dbReference type="NCBI Taxonomy" id="2692166"/>
    <lineage>
        <taxon>Bacteria</taxon>
        <taxon>Pseudomonadati</taxon>
        <taxon>Pseudomonadota</taxon>
        <taxon>Betaproteobacteria</taxon>
        <taxon>Burkholderiales</taxon>
        <taxon>Oxalobacteraceae</taxon>
        <taxon>Telluria group</taxon>
        <taxon>Duganella</taxon>
    </lineage>
</organism>
<keyword evidence="5 6" id="KW-0326">Glycosidase</keyword>
<name>A0A845GRL9_9BURK</name>
<dbReference type="PROSITE" id="PS51910">
    <property type="entry name" value="GH18_2"/>
    <property type="match status" value="1"/>
</dbReference>
<dbReference type="Pfam" id="PF00704">
    <property type="entry name" value="Glyco_hydro_18"/>
    <property type="match status" value="1"/>
</dbReference>
<dbReference type="Proteomes" id="UP000447355">
    <property type="component" value="Unassembled WGS sequence"/>
</dbReference>
<accession>A0A845GRL9</accession>
<dbReference type="GO" id="GO:0008061">
    <property type="term" value="F:chitin binding"/>
    <property type="evidence" value="ECO:0007669"/>
    <property type="project" value="InterPro"/>
</dbReference>
<dbReference type="SUPFAM" id="SSF51445">
    <property type="entry name" value="(Trans)glycosidases"/>
    <property type="match status" value="1"/>
</dbReference>
<dbReference type="Gene3D" id="3.20.20.80">
    <property type="entry name" value="Glycosidases"/>
    <property type="match status" value="1"/>
</dbReference>
<comment type="catalytic activity">
    <reaction evidence="1">
        <text>Random endo-hydrolysis of N-acetyl-beta-D-glucosaminide (1-&gt;4)-beta-linkages in chitin and chitodextrins.</text>
        <dbReference type="EC" id="3.2.1.14"/>
    </reaction>
</comment>
<reference evidence="10" key="1">
    <citation type="submission" date="2019-12" db="EMBL/GenBank/DDBJ databases">
        <title>Novel species isolated from a subtropical stream in China.</title>
        <authorList>
            <person name="Lu H."/>
        </authorList>
    </citation>
    <scope>NUCLEOTIDE SEQUENCE [LARGE SCALE GENOMIC DNA]</scope>
    <source>
        <strain evidence="10">FT81W</strain>
    </source>
</reference>
<dbReference type="SMART" id="SM00636">
    <property type="entry name" value="Glyco_18"/>
    <property type="match status" value="1"/>
</dbReference>
<evidence type="ECO:0000256" key="3">
    <source>
        <dbReference type="ARBA" id="ARBA00022801"/>
    </source>
</evidence>
<evidence type="ECO:0000256" key="1">
    <source>
        <dbReference type="ARBA" id="ARBA00000822"/>
    </source>
</evidence>
<gene>
    <name evidence="10" type="ORF">GTP90_15785</name>
</gene>
<dbReference type="Gene3D" id="3.10.50.10">
    <property type="match status" value="1"/>
</dbReference>
<keyword evidence="3 6" id="KW-0378">Hydrolase</keyword>
<evidence type="ECO:0000259" key="9">
    <source>
        <dbReference type="PROSITE" id="PS51910"/>
    </source>
</evidence>
<evidence type="ECO:0000313" key="11">
    <source>
        <dbReference type="Proteomes" id="UP000447355"/>
    </source>
</evidence>
<dbReference type="InterPro" id="IPR001223">
    <property type="entry name" value="Glyco_hydro18_cat"/>
</dbReference>
<evidence type="ECO:0000256" key="4">
    <source>
        <dbReference type="ARBA" id="ARBA00023024"/>
    </source>
</evidence>
<dbReference type="EMBL" id="WWCX01000025">
    <property type="protein sequence ID" value="MYM95327.1"/>
    <property type="molecule type" value="Genomic_DNA"/>
</dbReference>
<dbReference type="SUPFAM" id="SSF54556">
    <property type="entry name" value="Chitinase insertion domain"/>
    <property type="match status" value="1"/>
</dbReference>
<feature type="signal peptide" evidence="8">
    <location>
        <begin position="1"/>
        <end position="25"/>
    </location>
</feature>
<evidence type="ECO:0000256" key="2">
    <source>
        <dbReference type="ARBA" id="ARBA00012729"/>
    </source>
</evidence>
<dbReference type="CDD" id="cd06548">
    <property type="entry name" value="GH18_chitinase"/>
    <property type="match status" value="1"/>
</dbReference>
<dbReference type="InterPro" id="IPR001579">
    <property type="entry name" value="Glyco_hydro_18_chit_AS"/>
</dbReference>
<feature type="chain" id="PRO_5032924528" description="chitinase" evidence="8">
    <location>
        <begin position="26"/>
        <end position="439"/>
    </location>
</feature>
<dbReference type="InterPro" id="IPR011583">
    <property type="entry name" value="Chitinase_II/V-like_cat"/>
</dbReference>
<keyword evidence="4" id="KW-0624">Polysaccharide degradation</keyword>
<dbReference type="RefSeq" id="WP_161084454.1">
    <property type="nucleotide sequence ID" value="NZ_WWCX01000025.1"/>
</dbReference>
<dbReference type="InterPro" id="IPR017853">
    <property type="entry name" value="GH"/>
</dbReference>
<evidence type="ECO:0000256" key="5">
    <source>
        <dbReference type="ARBA" id="ARBA00023295"/>
    </source>
</evidence>
<keyword evidence="4" id="KW-0119">Carbohydrate metabolism</keyword>
<evidence type="ECO:0000256" key="7">
    <source>
        <dbReference type="RuleBase" id="RU004453"/>
    </source>
</evidence>
<dbReference type="EC" id="3.2.1.14" evidence="2"/>
<dbReference type="GO" id="GO:0008843">
    <property type="term" value="F:endochitinase activity"/>
    <property type="evidence" value="ECO:0007669"/>
    <property type="project" value="UniProtKB-EC"/>
</dbReference>
<dbReference type="GO" id="GO:0005975">
    <property type="term" value="P:carbohydrate metabolic process"/>
    <property type="evidence" value="ECO:0007669"/>
    <property type="project" value="InterPro"/>
</dbReference>